<dbReference type="InterPro" id="IPR012338">
    <property type="entry name" value="Beta-lactam/transpept-like"/>
</dbReference>
<evidence type="ECO:0000256" key="2">
    <source>
        <dbReference type="ARBA" id="ARBA00022801"/>
    </source>
</evidence>
<gene>
    <name evidence="4" type="ORF">DL762_006912</name>
</gene>
<dbReference type="Proteomes" id="UP000294003">
    <property type="component" value="Unassembled WGS sequence"/>
</dbReference>
<dbReference type="PANTHER" id="PTHR43283:SF17">
    <property type="entry name" value="(LOVD), PUTATIVE (AFU_ORTHOLOGUE AFUA_5G00920)-RELATED"/>
    <property type="match status" value="1"/>
</dbReference>
<keyword evidence="5" id="KW-1185">Reference proteome</keyword>
<evidence type="ECO:0000313" key="4">
    <source>
        <dbReference type="EMBL" id="RYO81865.1"/>
    </source>
</evidence>
<evidence type="ECO:0000313" key="5">
    <source>
        <dbReference type="Proteomes" id="UP000294003"/>
    </source>
</evidence>
<evidence type="ECO:0000259" key="3">
    <source>
        <dbReference type="Pfam" id="PF00144"/>
    </source>
</evidence>
<reference evidence="4 5" key="1">
    <citation type="submission" date="2018-06" db="EMBL/GenBank/DDBJ databases">
        <title>Complete Genomes of Monosporascus.</title>
        <authorList>
            <person name="Robinson A.J."/>
            <person name="Natvig D.O."/>
        </authorList>
    </citation>
    <scope>NUCLEOTIDE SEQUENCE [LARGE SCALE GENOMIC DNA]</scope>
    <source>
        <strain evidence="4 5">CBS 609.92</strain>
    </source>
</reference>
<protein>
    <recommendedName>
        <fullName evidence="3">Beta-lactamase-related domain-containing protein</fullName>
    </recommendedName>
</protein>
<dbReference type="Gene3D" id="3.40.710.10">
    <property type="entry name" value="DD-peptidase/beta-lactamase superfamily"/>
    <property type="match status" value="1"/>
</dbReference>
<dbReference type="PANTHER" id="PTHR43283">
    <property type="entry name" value="BETA-LACTAMASE-RELATED"/>
    <property type="match status" value="1"/>
</dbReference>
<evidence type="ECO:0000256" key="1">
    <source>
        <dbReference type="ARBA" id="ARBA00009009"/>
    </source>
</evidence>
<proteinExistence type="inferred from homology"/>
<organism evidence="4 5">
    <name type="scientific">Monosporascus cannonballus</name>
    <dbReference type="NCBI Taxonomy" id="155416"/>
    <lineage>
        <taxon>Eukaryota</taxon>
        <taxon>Fungi</taxon>
        <taxon>Dikarya</taxon>
        <taxon>Ascomycota</taxon>
        <taxon>Pezizomycotina</taxon>
        <taxon>Sordariomycetes</taxon>
        <taxon>Xylariomycetidae</taxon>
        <taxon>Xylariales</taxon>
        <taxon>Xylariales incertae sedis</taxon>
        <taxon>Monosporascus</taxon>
    </lineage>
</organism>
<feature type="domain" description="Beta-lactamase-related" evidence="3">
    <location>
        <begin position="57"/>
        <end position="404"/>
    </location>
</feature>
<keyword evidence="2" id="KW-0378">Hydrolase</keyword>
<sequence>MTEVGLSVSSYFIGELPRQLATTSRKLAALRMDALDRILNSHVVSPGEKDIRNRLLAAGFVVVDNNVGILYSGAAGRLGFEPTSPKYTVESMSWIASMTKLVTATCMLQLVEAGLIALDEDIRPKVPQLGSLQILRGFDKDDKPILQENTKPVTLRHLLSHTLGIGVDTADPDLIKWSASTGRTAKYTDWTLEGITTPLKFAPGEGWYYGVAYDWAGHLLTILTGQALGVYMREHVFEPLGMESTTFWPRSIGDYGQRALAFQVRDANDGTLKPGDPPIQEDHPMEAGGSGLFSTLADYAKLLQGLLSHRLLSPSTTDLLFTPQLNPAQQGILMAIADYSRDAFAPEIPRGAALDHGLGGLLNMQDVKGKRRRGSLMWSGMTNGRWWIDRETGVAGAMFVQVLPHGDPVATVMYDELERAVYGELLTNLAK</sequence>
<accession>A0ABY0H0R7</accession>
<dbReference type="Pfam" id="PF00144">
    <property type="entry name" value="Beta-lactamase"/>
    <property type="match status" value="1"/>
</dbReference>
<dbReference type="SUPFAM" id="SSF56601">
    <property type="entry name" value="beta-lactamase/transpeptidase-like"/>
    <property type="match status" value="1"/>
</dbReference>
<dbReference type="InterPro" id="IPR001466">
    <property type="entry name" value="Beta-lactam-related"/>
</dbReference>
<name>A0ABY0H0R7_9PEZI</name>
<comment type="caution">
    <text evidence="4">The sequence shown here is derived from an EMBL/GenBank/DDBJ whole genome shotgun (WGS) entry which is preliminary data.</text>
</comment>
<dbReference type="EMBL" id="QJNS01000237">
    <property type="protein sequence ID" value="RYO81865.1"/>
    <property type="molecule type" value="Genomic_DNA"/>
</dbReference>
<comment type="similarity">
    <text evidence="1">Belongs to the class-A beta-lactamase family.</text>
</comment>
<dbReference type="InterPro" id="IPR050789">
    <property type="entry name" value="Diverse_Enzym_Activities"/>
</dbReference>